<sequence>MQNPFDAWSAPSSSRRSSDIPPSIYGALPYTDAPAVPGITTFHFACLNPSIINSVILGPDNCPKFHVVTEPSMPGYTILKAVDGGNIGMIQWKPDDSQVEIRGVMRKRAARDFLILSDDQRYRVMRVGGTDYIWTSEQGSTCMYLGGDVSSKMLAKVTRYQSCFRLAMAAEAISAGLLPSAIIAVNDWRCPAMSGLEERGLLETGRYKIESSAFMGMDPRRTPSVYSMLVTDHFRLQESGDYLVTIGFDVPV</sequence>
<protein>
    <submittedName>
        <fullName evidence="1">Uncharacterized protein</fullName>
    </submittedName>
</protein>
<dbReference type="OMA" id="QCGRNID"/>
<proteinExistence type="predicted"/>
<keyword evidence="2" id="KW-1185">Reference proteome</keyword>
<dbReference type="STRING" id="47428.A0A284R8W6"/>
<dbReference type="Proteomes" id="UP000219338">
    <property type="component" value="Unassembled WGS sequence"/>
</dbReference>
<name>A0A284R8W6_ARMOS</name>
<organism evidence="1 2">
    <name type="scientific">Armillaria ostoyae</name>
    <name type="common">Armillaria root rot fungus</name>
    <dbReference type="NCBI Taxonomy" id="47428"/>
    <lineage>
        <taxon>Eukaryota</taxon>
        <taxon>Fungi</taxon>
        <taxon>Dikarya</taxon>
        <taxon>Basidiomycota</taxon>
        <taxon>Agaricomycotina</taxon>
        <taxon>Agaricomycetes</taxon>
        <taxon>Agaricomycetidae</taxon>
        <taxon>Agaricales</taxon>
        <taxon>Marasmiineae</taxon>
        <taxon>Physalacriaceae</taxon>
        <taxon>Armillaria</taxon>
    </lineage>
</organism>
<dbReference type="AlphaFoldDB" id="A0A284R8W6"/>
<accession>A0A284R8W6</accession>
<dbReference type="EMBL" id="FUEG01000005">
    <property type="protein sequence ID" value="SJL05132.1"/>
    <property type="molecule type" value="Genomic_DNA"/>
</dbReference>
<reference evidence="2" key="1">
    <citation type="journal article" date="2017" name="Nat. Ecol. Evol.">
        <title>Genome expansion and lineage-specific genetic innovations in the forest pathogenic fungi Armillaria.</title>
        <authorList>
            <person name="Sipos G."/>
            <person name="Prasanna A.N."/>
            <person name="Walter M.C."/>
            <person name="O'Connor E."/>
            <person name="Balint B."/>
            <person name="Krizsan K."/>
            <person name="Kiss B."/>
            <person name="Hess J."/>
            <person name="Varga T."/>
            <person name="Slot J."/>
            <person name="Riley R."/>
            <person name="Boka B."/>
            <person name="Rigling D."/>
            <person name="Barry K."/>
            <person name="Lee J."/>
            <person name="Mihaltcheva S."/>
            <person name="LaButti K."/>
            <person name="Lipzen A."/>
            <person name="Waldron R."/>
            <person name="Moloney N.M."/>
            <person name="Sperisen C."/>
            <person name="Kredics L."/>
            <person name="Vagvoelgyi C."/>
            <person name="Patrignani A."/>
            <person name="Fitzpatrick D."/>
            <person name="Nagy I."/>
            <person name="Doyle S."/>
            <person name="Anderson J.B."/>
            <person name="Grigoriev I.V."/>
            <person name="Gueldener U."/>
            <person name="Muensterkoetter M."/>
            <person name="Nagy L.G."/>
        </authorList>
    </citation>
    <scope>NUCLEOTIDE SEQUENCE [LARGE SCALE GENOMIC DNA]</scope>
    <source>
        <strain evidence="2">C18/9</strain>
    </source>
</reference>
<dbReference type="OrthoDB" id="3191568at2759"/>
<gene>
    <name evidence="1" type="ORF">ARMOST_08505</name>
</gene>
<evidence type="ECO:0000313" key="1">
    <source>
        <dbReference type="EMBL" id="SJL05132.1"/>
    </source>
</evidence>
<evidence type="ECO:0000313" key="2">
    <source>
        <dbReference type="Proteomes" id="UP000219338"/>
    </source>
</evidence>